<evidence type="ECO:0000256" key="1">
    <source>
        <dbReference type="SAM" id="MobiDB-lite"/>
    </source>
</evidence>
<keyword evidence="4" id="KW-1185">Reference proteome</keyword>
<evidence type="ECO:0000313" key="4">
    <source>
        <dbReference type="Proteomes" id="UP000655751"/>
    </source>
</evidence>
<dbReference type="Proteomes" id="UP000655751">
    <property type="component" value="Unassembled WGS sequence"/>
</dbReference>
<dbReference type="Pfam" id="PF13556">
    <property type="entry name" value="HTH_30"/>
    <property type="match status" value="1"/>
</dbReference>
<gene>
    <name evidence="3" type="ORF">IT779_10675</name>
</gene>
<dbReference type="InterPro" id="IPR051448">
    <property type="entry name" value="CdaR-like_regulators"/>
</dbReference>
<dbReference type="PANTHER" id="PTHR33744">
    <property type="entry name" value="CARBOHYDRATE DIACID REGULATOR"/>
    <property type="match status" value="1"/>
</dbReference>
<feature type="region of interest" description="Disordered" evidence="1">
    <location>
        <begin position="422"/>
        <end position="445"/>
    </location>
</feature>
<dbReference type="EMBL" id="JADMLG010000003">
    <property type="protein sequence ID" value="MBH0776748.1"/>
    <property type="molecule type" value="Genomic_DNA"/>
</dbReference>
<organism evidence="3 4">
    <name type="scientific">Nocardia bovistercoris</name>
    <dbReference type="NCBI Taxonomy" id="2785916"/>
    <lineage>
        <taxon>Bacteria</taxon>
        <taxon>Bacillati</taxon>
        <taxon>Actinomycetota</taxon>
        <taxon>Actinomycetes</taxon>
        <taxon>Mycobacteriales</taxon>
        <taxon>Nocardiaceae</taxon>
        <taxon>Nocardia</taxon>
    </lineage>
</organism>
<dbReference type="RefSeq" id="WP_196149063.1">
    <property type="nucleotide sequence ID" value="NZ_JADMLG010000003.1"/>
</dbReference>
<accession>A0A931IBF7</accession>
<dbReference type="AlphaFoldDB" id="A0A931IBF7"/>
<feature type="domain" description="PucR C-terminal helix-turn-helix" evidence="2">
    <location>
        <begin position="348"/>
        <end position="404"/>
    </location>
</feature>
<dbReference type="PANTHER" id="PTHR33744:SF7">
    <property type="entry name" value="PUCR FAMILY TRANSCRIPTIONAL REGULATOR"/>
    <property type="match status" value="1"/>
</dbReference>
<dbReference type="InterPro" id="IPR042070">
    <property type="entry name" value="PucR_C-HTH_sf"/>
</dbReference>
<proteinExistence type="predicted"/>
<evidence type="ECO:0000259" key="2">
    <source>
        <dbReference type="Pfam" id="PF13556"/>
    </source>
</evidence>
<protein>
    <submittedName>
        <fullName evidence="3">Helix-turn-helix domain-containing protein</fullName>
    </submittedName>
</protein>
<name>A0A931IBF7_9NOCA</name>
<evidence type="ECO:0000313" key="3">
    <source>
        <dbReference type="EMBL" id="MBH0776748.1"/>
    </source>
</evidence>
<comment type="caution">
    <text evidence="3">The sequence shown here is derived from an EMBL/GenBank/DDBJ whole genome shotgun (WGS) entry which is preliminary data.</text>
</comment>
<sequence>MITKNLDRTAGPRYRADFGSHTHGYVITPYRFDKMSRAIVDHVGVRAPELRFTPAGVPRRELTVVVRLCLDWTLRRLRGVAVPESTDRLQAALAALAGDGVDIEVVLRGVNAGFKFGMDMMFADPRTADIAGVRTLTTTLLDLSKLVTASVGVSYVRECRGAAVENRVATHTLTSALLSGHPAATADAFGVPVAQRYHVLAVAIPPHPDEANANLNGQIVARRKLRRVQAALATHTETTPLALLSVDGGTLLLPDVDGVGMPVEELVALLSAAARVPLTVATVVAATAEIPQLVRHAHELLDLAQRLGRAPGVYRFAELAAHYQLTRPGSTRDQLAGQLAALDDHPDLLETLRVHLTTDGQRKATAKQLNVHPNTVDYRLRRIGEVTGLDPGDPTSLWYLRSAMIVREATPASARTCRCGAAENGGRRAAEAVSSPSGADDDPRP</sequence>
<reference evidence="3" key="1">
    <citation type="submission" date="2020-11" db="EMBL/GenBank/DDBJ databases">
        <title>Nocardia NEAU-351.nov., a novel actinomycete isolated from the cow dung.</title>
        <authorList>
            <person name="Zhang X."/>
        </authorList>
    </citation>
    <scope>NUCLEOTIDE SEQUENCE</scope>
    <source>
        <strain evidence="3">NEAU-351</strain>
    </source>
</reference>
<dbReference type="Gene3D" id="1.10.10.2840">
    <property type="entry name" value="PucR C-terminal helix-turn-helix domain"/>
    <property type="match status" value="1"/>
</dbReference>
<dbReference type="InterPro" id="IPR025736">
    <property type="entry name" value="PucR_C-HTH_dom"/>
</dbReference>